<gene>
    <name evidence="1" type="ORF">GCM10011578_092000</name>
</gene>
<sequence>MVSAMRFGLEIDGSRQLTPSLVHAVEAACAEAEREGFLAVSVTAVPDDTHAYADVALVSKWERALRRLERLPATTVSVASGAVGGIALDTLLATDYRIATPDTRLELAPSGGAAWPGMALYRLVQQAGLAPIRRTVLLGHPLTATKATELGLVDEITGAPAAALAAAAAAAGLRSGRELAIRRQLMRDAATVSFEEALGAHLAACDRMLRQAASGAGR</sequence>
<accession>A0A917XN68</accession>
<dbReference type="GO" id="GO:0003824">
    <property type="term" value="F:catalytic activity"/>
    <property type="evidence" value="ECO:0007669"/>
    <property type="project" value="UniProtKB-ARBA"/>
</dbReference>
<evidence type="ECO:0008006" key="3">
    <source>
        <dbReference type="Google" id="ProtNLM"/>
    </source>
</evidence>
<protein>
    <recommendedName>
        <fullName evidence="3">Enoyl-CoA hydratase</fullName>
    </recommendedName>
</protein>
<dbReference type="InterPro" id="IPR053545">
    <property type="entry name" value="Enoyl-CoA_hydratase-like"/>
</dbReference>
<dbReference type="AlphaFoldDB" id="A0A917XN68"/>
<name>A0A917XN68_9ACTN</name>
<dbReference type="PANTHER" id="PTHR11941">
    <property type="entry name" value="ENOYL-COA HYDRATASE-RELATED"/>
    <property type="match status" value="1"/>
</dbReference>
<dbReference type="Proteomes" id="UP000653411">
    <property type="component" value="Unassembled WGS sequence"/>
</dbReference>
<organism evidence="1 2">
    <name type="scientific">Streptomyces fuscichromogenes</name>
    <dbReference type="NCBI Taxonomy" id="1324013"/>
    <lineage>
        <taxon>Bacteria</taxon>
        <taxon>Bacillati</taxon>
        <taxon>Actinomycetota</taxon>
        <taxon>Actinomycetes</taxon>
        <taxon>Kitasatosporales</taxon>
        <taxon>Streptomycetaceae</taxon>
        <taxon>Streptomyces</taxon>
    </lineage>
</organism>
<dbReference type="PANTHER" id="PTHR11941:SF54">
    <property type="entry name" value="ENOYL-COA HYDRATASE, MITOCHONDRIAL"/>
    <property type="match status" value="1"/>
</dbReference>
<proteinExistence type="predicted"/>
<keyword evidence="2" id="KW-1185">Reference proteome</keyword>
<dbReference type="SUPFAM" id="SSF52096">
    <property type="entry name" value="ClpP/crotonase"/>
    <property type="match status" value="1"/>
</dbReference>
<evidence type="ECO:0000313" key="2">
    <source>
        <dbReference type="Proteomes" id="UP000653411"/>
    </source>
</evidence>
<dbReference type="InterPro" id="IPR029045">
    <property type="entry name" value="ClpP/crotonase-like_dom_sf"/>
</dbReference>
<dbReference type="Gene3D" id="3.90.226.10">
    <property type="entry name" value="2-enoyl-CoA Hydratase, Chain A, domain 1"/>
    <property type="match status" value="1"/>
</dbReference>
<dbReference type="EMBL" id="BMML01000037">
    <property type="protein sequence ID" value="GGN42565.1"/>
    <property type="molecule type" value="Genomic_DNA"/>
</dbReference>
<comment type="caution">
    <text evidence="1">The sequence shown here is derived from an EMBL/GenBank/DDBJ whole genome shotgun (WGS) entry which is preliminary data.</text>
</comment>
<dbReference type="InterPro" id="IPR001753">
    <property type="entry name" value="Enoyl-CoA_hydra/iso"/>
</dbReference>
<reference evidence="1" key="1">
    <citation type="journal article" date="2014" name="Int. J. Syst. Evol. Microbiol.">
        <title>Complete genome sequence of Corynebacterium casei LMG S-19264T (=DSM 44701T), isolated from a smear-ripened cheese.</title>
        <authorList>
            <consortium name="US DOE Joint Genome Institute (JGI-PGF)"/>
            <person name="Walter F."/>
            <person name="Albersmeier A."/>
            <person name="Kalinowski J."/>
            <person name="Ruckert C."/>
        </authorList>
    </citation>
    <scope>NUCLEOTIDE SEQUENCE</scope>
    <source>
        <strain evidence="1">CGMCC 4.7110</strain>
    </source>
</reference>
<reference evidence="1" key="2">
    <citation type="submission" date="2020-09" db="EMBL/GenBank/DDBJ databases">
        <authorList>
            <person name="Sun Q."/>
            <person name="Zhou Y."/>
        </authorList>
    </citation>
    <scope>NUCLEOTIDE SEQUENCE</scope>
    <source>
        <strain evidence="1">CGMCC 4.7110</strain>
    </source>
</reference>
<dbReference type="NCBIfam" id="NF042431">
    <property type="entry name" value="EnCoAhydt_DpgB"/>
    <property type="match status" value="1"/>
</dbReference>
<dbReference type="Pfam" id="PF00378">
    <property type="entry name" value="ECH_1"/>
    <property type="match status" value="1"/>
</dbReference>
<evidence type="ECO:0000313" key="1">
    <source>
        <dbReference type="EMBL" id="GGN42565.1"/>
    </source>
</evidence>
<dbReference type="GO" id="GO:0006635">
    <property type="term" value="P:fatty acid beta-oxidation"/>
    <property type="evidence" value="ECO:0007669"/>
    <property type="project" value="TreeGrafter"/>
</dbReference>